<keyword evidence="3" id="KW-1185">Reference proteome</keyword>
<organism evidence="2 3">
    <name type="scientific">Immersiella caudata</name>
    <dbReference type="NCBI Taxonomy" id="314043"/>
    <lineage>
        <taxon>Eukaryota</taxon>
        <taxon>Fungi</taxon>
        <taxon>Dikarya</taxon>
        <taxon>Ascomycota</taxon>
        <taxon>Pezizomycotina</taxon>
        <taxon>Sordariomycetes</taxon>
        <taxon>Sordariomycetidae</taxon>
        <taxon>Sordariales</taxon>
        <taxon>Lasiosphaeriaceae</taxon>
        <taxon>Immersiella</taxon>
    </lineage>
</organism>
<dbReference type="AlphaFoldDB" id="A0AA39WXE9"/>
<dbReference type="Proteomes" id="UP001175000">
    <property type="component" value="Unassembled WGS sequence"/>
</dbReference>
<dbReference type="EMBL" id="JAULSU010000003">
    <property type="protein sequence ID" value="KAK0623306.1"/>
    <property type="molecule type" value="Genomic_DNA"/>
</dbReference>
<evidence type="ECO:0000313" key="2">
    <source>
        <dbReference type="EMBL" id="KAK0623306.1"/>
    </source>
</evidence>
<reference evidence="2" key="1">
    <citation type="submission" date="2023-06" db="EMBL/GenBank/DDBJ databases">
        <title>Genome-scale phylogeny and comparative genomics of the fungal order Sordariales.</title>
        <authorList>
            <consortium name="Lawrence Berkeley National Laboratory"/>
            <person name="Hensen N."/>
            <person name="Bonometti L."/>
            <person name="Westerberg I."/>
            <person name="Brannstrom I.O."/>
            <person name="Guillou S."/>
            <person name="Cros-Aarteil S."/>
            <person name="Calhoun S."/>
            <person name="Haridas S."/>
            <person name="Kuo A."/>
            <person name="Mondo S."/>
            <person name="Pangilinan J."/>
            <person name="Riley R."/>
            <person name="Labutti K."/>
            <person name="Andreopoulos B."/>
            <person name="Lipzen A."/>
            <person name="Chen C."/>
            <person name="Yanf M."/>
            <person name="Daum C."/>
            <person name="Ng V."/>
            <person name="Clum A."/>
            <person name="Steindorff A."/>
            <person name="Ohm R."/>
            <person name="Martin F."/>
            <person name="Silar P."/>
            <person name="Natvig D."/>
            <person name="Lalanne C."/>
            <person name="Gautier V."/>
            <person name="Ament-Velasquez S.L."/>
            <person name="Kruys A."/>
            <person name="Hutchinson M.I."/>
            <person name="Powell A.J."/>
            <person name="Barry K."/>
            <person name="Miller A.N."/>
            <person name="Grigoriev I.V."/>
            <person name="Debuchy R."/>
            <person name="Gladieux P."/>
            <person name="Thoren M.H."/>
            <person name="Johannesson H."/>
        </authorList>
    </citation>
    <scope>NUCLEOTIDE SEQUENCE</scope>
    <source>
        <strain evidence="2">CBS 606.72</strain>
    </source>
</reference>
<gene>
    <name evidence="2" type="ORF">B0T14DRAFT_515871</name>
</gene>
<comment type="caution">
    <text evidence="2">The sequence shown here is derived from an EMBL/GenBank/DDBJ whole genome shotgun (WGS) entry which is preliminary data.</text>
</comment>
<sequence>MPSISMTTHSKGAQRAPHSNSRHPASRTGSCGCGGPRQEQLGFHQILKIIRQSTTELPPN</sequence>
<evidence type="ECO:0000313" key="3">
    <source>
        <dbReference type="Proteomes" id="UP001175000"/>
    </source>
</evidence>
<evidence type="ECO:0000256" key="1">
    <source>
        <dbReference type="SAM" id="MobiDB-lite"/>
    </source>
</evidence>
<accession>A0AA39WXE9</accession>
<protein>
    <submittedName>
        <fullName evidence="2">Uncharacterized protein</fullName>
    </submittedName>
</protein>
<feature type="compositionally biased region" description="Polar residues" evidence="1">
    <location>
        <begin position="1"/>
        <end position="19"/>
    </location>
</feature>
<name>A0AA39WXE9_9PEZI</name>
<proteinExistence type="predicted"/>
<feature type="region of interest" description="Disordered" evidence="1">
    <location>
        <begin position="1"/>
        <end position="38"/>
    </location>
</feature>